<organism evidence="2 3">
    <name type="scientific">Aspergillus leporis</name>
    <dbReference type="NCBI Taxonomy" id="41062"/>
    <lineage>
        <taxon>Eukaryota</taxon>
        <taxon>Fungi</taxon>
        <taxon>Dikarya</taxon>
        <taxon>Ascomycota</taxon>
        <taxon>Pezizomycotina</taxon>
        <taxon>Eurotiomycetes</taxon>
        <taxon>Eurotiomycetidae</taxon>
        <taxon>Eurotiales</taxon>
        <taxon>Aspergillaceae</taxon>
        <taxon>Aspergillus</taxon>
        <taxon>Aspergillus subgen. Circumdati</taxon>
    </lineage>
</organism>
<dbReference type="AlphaFoldDB" id="A0A5N5WKD5"/>
<dbReference type="Proteomes" id="UP000326565">
    <property type="component" value="Unassembled WGS sequence"/>
</dbReference>
<keyword evidence="3" id="KW-1185">Reference proteome</keyword>
<dbReference type="EMBL" id="ML732447">
    <property type="protein sequence ID" value="KAB8067764.1"/>
    <property type="molecule type" value="Genomic_DNA"/>
</dbReference>
<evidence type="ECO:0000256" key="1">
    <source>
        <dbReference type="SAM" id="Phobius"/>
    </source>
</evidence>
<keyword evidence="1" id="KW-0812">Transmembrane</keyword>
<gene>
    <name evidence="2" type="ORF">BDV29DRAFT_185588</name>
</gene>
<protein>
    <submittedName>
        <fullName evidence="2">Uncharacterized protein</fullName>
    </submittedName>
</protein>
<keyword evidence="1" id="KW-1133">Transmembrane helix</keyword>
<proteinExistence type="predicted"/>
<evidence type="ECO:0000313" key="2">
    <source>
        <dbReference type="EMBL" id="KAB8067764.1"/>
    </source>
</evidence>
<sequence length="77" mass="8908">MLRDSGTLSAIIYSFIFPALHSTLMMLQNLYTILTYIEPQISSYRKIPHEGPTTLFTRQAGHRRPTFNHIFGQEKPL</sequence>
<evidence type="ECO:0000313" key="3">
    <source>
        <dbReference type="Proteomes" id="UP000326565"/>
    </source>
</evidence>
<accession>A0A5N5WKD5</accession>
<feature type="transmembrane region" description="Helical" evidence="1">
    <location>
        <begin position="12"/>
        <end position="37"/>
    </location>
</feature>
<reference evidence="2 3" key="1">
    <citation type="submission" date="2019-04" db="EMBL/GenBank/DDBJ databases">
        <title>Friends and foes A comparative genomics study of 23 Aspergillus species from section Flavi.</title>
        <authorList>
            <consortium name="DOE Joint Genome Institute"/>
            <person name="Kjaerbolling I."/>
            <person name="Vesth T."/>
            <person name="Frisvad J.C."/>
            <person name="Nybo J.L."/>
            <person name="Theobald S."/>
            <person name="Kildgaard S."/>
            <person name="Isbrandt T."/>
            <person name="Kuo A."/>
            <person name="Sato A."/>
            <person name="Lyhne E.K."/>
            <person name="Kogle M.E."/>
            <person name="Wiebenga A."/>
            <person name="Kun R.S."/>
            <person name="Lubbers R.J."/>
            <person name="Makela M.R."/>
            <person name="Barry K."/>
            <person name="Chovatia M."/>
            <person name="Clum A."/>
            <person name="Daum C."/>
            <person name="Haridas S."/>
            <person name="He G."/>
            <person name="LaButti K."/>
            <person name="Lipzen A."/>
            <person name="Mondo S."/>
            <person name="Riley R."/>
            <person name="Salamov A."/>
            <person name="Simmons B.A."/>
            <person name="Magnuson J.K."/>
            <person name="Henrissat B."/>
            <person name="Mortensen U.H."/>
            <person name="Larsen T.O."/>
            <person name="Devries R.P."/>
            <person name="Grigoriev I.V."/>
            <person name="Machida M."/>
            <person name="Baker S.E."/>
            <person name="Andersen M.R."/>
        </authorList>
    </citation>
    <scope>NUCLEOTIDE SEQUENCE [LARGE SCALE GENOMIC DNA]</scope>
    <source>
        <strain evidence="2 3">CBS 151.66</strain>
    </source>
</reference>
<keyword evidence="1" id="KW-0472">Membrane</keyword>
<name>A0A5N5WKD5_9EURO</name>